<reference evidence="5" key="1">
    <citation type="journal article" date="2012" name="Mol. Plant Microbe Interact.">
        <title>A highly conserved effector in Fusarium oxysporum is required for full virulence on Arabidopsis.</title>
        <authorList>
            <person name="Thatcher L.F."/>
            <person name="Gardiner D.M."/>
            <person name="Kazan K."/>
            <person name="Manners J."/>
        </authorList>
    </citation>
    <scope>NUCLEOTIDE SEQUENCE [LARGE SCALE GENOMIC DNA]</scope>
    <source>
        <strain evidence="5">Fo5176</strain>
    </source>
</reference>
<dbReference type="STRING" id="660025.F9G7X0"/>
<dbReference type="PaxDb" id="5507-FOXG_01255P0"/>
<evidence type="ECO:0000313" key="5">
    <source>
        <dbReference type="EMBL" id="EGU74736.1"/>
    </source>
</evidence>
<feature type="region of interest" description="Disordered" evidence="4">
    <location>
        <begin position="1653"/>
        <end position="1696"/>
    </location>
</feature>
<protein>
    <submittedName>
        <fullName evidence="5">Uncharacterized protein</fullName>
    </submittedName>
</protein>
<dbReference type="SUPFAM" id="SSF48403">
    <property type="entry name" value="Ankyrin repeat"/>
    <property type="match status" value="3"/>
</dbReference>
<gene>
    <name evidence="5" type="ORF">FOXB_14752</name>
</gene>
<feature type="repeat" description="ANK" evidence="3">
    <location>
        <begin position="1078"/>
        <end position="1110"/>
    </location>
</feature>
<dbReference type="OrthoDB" id="341259at2759"/>
<dbReference type="Gene3D" id="1.25.40.20">
    <property type="entry name" value="Ankyrin repeat-containing domain"/>
    <property type="match status" value="4"/>
</dbReference>
<dbReference type="Pfam" id="PF26639">
    <property type="entry name" value="Het-6_barrel"/>
    <property type="match status" value="1"/>
</dbReference>
<dbReference type="EMBL" id="AFQF01003644">
    <property type="protein sequence ID" value="EGU74736.1"/>
    <property type="molecule type" value="Genomic_DNA"/>
</dbReference>
<name>F9G7X0_FUSOF</name>
<dbReference type="SMART" id="SM00248">
    <property type="entry name" value="ANK"/>
    <property type="match status" value="17"/>
</dbReference>
<feature type="repeat" description="ANK" evidence="3">
    <location>
        <begin position="1175"/>
        <end position="1207"/>
    </location>
</feature>
<dbReference type="PROSITE" id="PS50297">
    <property type="entry name" value="ANK_REP_REGION"/>
    <property type="match status" value="3"/>
</dbReference>
<feature type="compositionally biased region" description="Low complexity" evidence="4">
    <location>
        <begin position="1661"/>
        <end position="1671"/>
    </location>
</feature>
<proteinExistence type="predicted"/>
<sequence length="2082" mass="231947">MESPEEDITNHPSPSESEFALRGGLEYLHEIPDSRGPWDTEHPAIDIVHVLCFGGAKSRLTLDTLLTESIISRRREYLFNCDGSSLLTGDFMEDSIESHAERLLQGLLLLQQHEIPKNGRGIVFVAYDFGALVLKKVGLCCGRLMVFAGCFQRTPDDPTLLFKTIEYLKYQVESATMRLVTPATMQTLARCLRDVNEAFLATKITLQSNIISLGASEGGSGRINRVFDRATGSLGLHDEIIILEESGESGFSFPELSDKVYERINQSHYPCVLYIRGQDHHHRLEAAEQVLLKWQSERRKISPDYRKSLSIPFRFSALDPKRRSIKDLIGAFLLGHVANNGTSKREDEYELMMDQFSLQNAWSDEDLLQILNFLLSIRHDEGTLLLLEDMDECDKASLEAFWTNWSSFASGKEYNMKLVVTCKISEGPFSELSKRQDILVTEYNLPENNGSLHRIPQAEHLDSLVSTLCPGGHGEAIIRSNLQRLISMDRETLGRILKLIQRISNWPKEITADALNRFCHHIQMVSVSTNPPDILDLVLRDLPDQNGVRWLLSWLIHGHRPVTRDELAQLFCFYMRSKPYVFDAPSPADQRHASELIESWFRSLTETRGNQLYFLDDVKCLLVDDKRYIWNEIESSEALLQFLVTYLTAPNILERLNGIFDSYLALVRSSCSEMTPPLVANGREIIFYAVEGLPHQISNTLKALGTWNNASEVKHGGLAEWAQLYWAMSNPFSRPKINQLVSPFDPIMALNDIDPAIIEILKGYKLLIIPEQTAIGDIDTSPLTTMYKLANAIKAADEQSALVLANRMLSISRCQIKDEEVEHSPGSRPELAWPSSFLWRATWLNMSQLLDLLLDSSNPDPTDGASKLFPSPLYMASRICQGPVIDVLLKHGARMDVKRKDTYSSLYTAAGTGNIYAINSLVSENSSFLESEEPYRPLVIASMCGNWKAAERLLELGADPNGAKSIDTPDQMWAPLVIAVDENYVKTTEVLLKFGADPNIPGPGNNDTALWFAAVNAVNVECVRLLLAKGADPNHKLLKPPILIEIVKSTGTIEKRIAVLKALLEHSIPAVTDASDDDAMSPLLHAAIRGELQIVKLLLDHEADINTKDSQGYCVLAHAIKNNHTEVVRELLKLNPNLDVRSSDNESLLDLAINDITTMQMLLDAGVDKDIRGWNDLPAINLAVTREKVEVVKLLAERGANLECPDEIGWTPILDATGYVGSPDITRILAEHGANLKITTTGGSSPLHLCLWESTATRILRILLEFRNAIDIEARNAESRTALSEAAGSLDIEPLKLLIRAGADINSQDSEQWTPLMFALQHSRSPEAVGLLLSQSEIEVNVGAEATSSPLILACRNLDLDLVKTLLDKGADPNAICIGLYTTPLIAVCRSDLRVSDSPVRIDQIVRHLVACDADVNATQGKIVYNPLSAAALASGPSTINFLIEQGASLSSPDPLGRLPIHFAAVNGVDNFQTLSAAYTGDLLLSDCRGKNVLHWAAQFGHKETLKAILDRLDPSELQREHYVNEPDIDGWTPLCWATRPVVPKPILKYLIQQGASCSVEFSQGIGENREIFTPAEMARLCGADDEMVKLLNDNADRGNETRMDFDGGHRGKPHRKYRTGSAYCGICLNRTSVNLVMTLIERHIFKLREGHEEEFEDLPSPSISMSSFRSGDTNRNSKRSRGDDGAPSDVSMEDLDDISSVESMIEMSDTEALSDDPPPRLLLHLWNDSDRSSGHHHMDGTPDYDIDIKDLLRNIACNIIETTDSLVYLSLVKDPSMRETPGLPSWVPDYPPVLYNSVHGPNFRSIRTVNSSKHVPHSPNQYPFTIAGHVLEAFGFRLGTVRMIGEGFLECLQGRLRILGDILLAMGDIYPYTNQHADEVLWRTLIWDTDFTNRPSKLIRLEDFQRAILHNFARALQLGFKEAESASAGQALVLQFTRDMTYLDEIAAKFPNSIFPSTKLIKALCGNLDIVPQDSDEFDQEELQRLMEPPSKHAMPPYNIMASTWINHRAILTDTGYLGMGPDSTQAGDEVWIISGCPAPLVMRKAEERNDYCLIGETYIHGAMQGEAVTDNVIWENIKIV</sequence>
<comment type="caution">
    <text evidence="5">The sequence shown here is derived from an EMBL/GenBank/DDBJ whole genome shotgun (WGS) entry which is preliminary data.</text>
</comment>
<evidence type="ECO:0000256" key="3">
    <source>
        <dbReference type="PROSITE-ProRule" id="PRU00023"/>
    </source>
</evidence>
<evidence type="ECO:0000256" key="2">
    <source>
        <dbReference type="ARBA" id="ARBA00023043"/>
    </source>
</evidence>
<dbReference type="Pfam" id="PF12796">
    <property type="entry name" value="Ank_2"/>
    <property type="match status" value="5"/>
</dbReference>
<dbReference type="PROSITE" id="PS50088">
    <property type="entry name" value="ANK_REPEAT"/>
    <property type="match status" value="5"/>
</dbReference>
<keyword evidence="1" id="KW-0677">Repeat</keyword>
<evidence type="ECO:0000256" key="4">
    <source>
        <dbReference type="SAM" id="MobiDB-lite"/>
    </source>
</evidence>
<feature type="repeat" description="ANK" evidence="3">
    <location>
        <begin position="1278"/>
        <end position="1310"/>
    </location>
</feature>
<organism evidence="5">
    <name type="scientific">Fusarium oxysporum (strain Fo5176)</name>
    <name type="common">Fusarium vascular wilt</name>
    <dbReference type="NCBI Taxonomy" id="660025"/>
    <lineage>
        <taxon>Eukaryota</taxon>
        <taxon>Fungi</taxon>
        <taxon>Dikarya</taxon>
        <taxon>Ascomycota</taxon>
        <taxon>Pezizomycotina</taxon>
        <taxon>Sordariomycetes</taxon>
        <taxon>Hypocreomycetidae</taxon>
        <taxon>Hypocreales</taxon>
        <taxon>Nectriaceae</taxon>
        <taxon>Fusarium</taxon>
        <taxon>Fusarium oxysporum species complex</taxon>
    </lineage>
</organism>
<feature type="repeat" description="ANK" evidence="3">
    <location>
        <begin position="1111"/>
        <end position="1143"/>
    </location>
</feature>
<dbReference type="PANTHER" id="PTHR24198">
    <property type="entry name" value="ANKYRIN REPEAT AND PROTEIN KINASE DOMAIN-CONTAINING PROTEIN"/>
    <property type="match status" value="1"/>
</dbReference>
<evidence type="ECO:0000256" key="1">
    <source>
        <dbReference type="ARBA" id="ARBA00022737"/>
    </source>
</evidence>
<dbReference type="PANTHER" id="PTHR24198:SF165">
    <property type="entry name" value="ANKYRIN REPEAT-CONTAINING PROTEIN-RELATED"/>
    <property type="match status" value="1"/>
</dbReference>
<feature type="repeat" description="ANK" evidence="3">
    <location>
        <begin position="1346"/>
        <end position="1375"/>
    </location>
</feature>
<keyword evidence="2 3" id="KW-0040">ANK repeat</keyword>
<accession>F9G7X0</accession>
<dbReference type="InterPro" id="IPR002110">
    <property type="entry name" value="Ankyrin_rpt"/>
</dbReference>
<dbReference type="InterPro" id="IPR036770">
    <property type="entry name" value="Ankyrin_rpt-contain_sf"/>
</dbReference>